<feature type="region of interest" description="Disordered" evidence="1">
    <location>
        <begin position="165"/>
        <end position="264"/>
    </location>
</feature>
<dbReference type="Proteomes" id="UP001303889">
    <property type="component" value="Unassembled WGS sequence"/>
</dbReference>
<keyword evidence="3" id="KW-1185">Reference proteome</keyword>
<evidence type="ECO:0000256" key="1">
    <source>
        <dbReference type="SAM" id="MobiDB-lite"/>
    </source>
</evidence>
<dbReference type="AlphaFoldDB" id="A0AAN6MK61"/>
<feature type="region of interest" description="Disordered" evidence="1">
    <location>
        <begin position="1"/>
        <end position="64"/>
    </location>
</feature>
<protein>
    <submittedName>
        <fullName evidence="2">Uncharacterized protein</fullName>
    </submittedName>
</protein>
<reference evidence="2" key="2">
    <citation type="submission" date="2023-05" db="EMBL/GenBank/DDBJ databases">
        <authorList>
            <consortium name="Lawrence Berkeley National Laboratory"/>
            <person name="Steindorff A."/>
            <person name="Hensen N."/>
            <person name="Bonometti L."/>
            <person name="Westerberg I."/>
            <person name="Brannstrom I.O."/>
            <person name="Guillou S."/>
            <person name="Cros-Aarteil S."/>
            <person name="Calhoun S."/>
            <person name="Haridas S."/>
            <person name="Kuo A."/>
            <person name="Mondo S."/>
            <person name="Pangilinan J."/>
            <person name="Riley R."/>
            <person name="Labutti K."/>
            <person name="Andreopoulos B."/>
            <person name="Lipzen A."/>
            <person name="Chen C."/>
            <person name="Yanf M."/>
            <person name="Daum C."/>
            <person name="Ng V."/>
            <person name="Clum A."/>
            <person name="Ohm R."/>
            <person name="Martin F."/>
            <person name="Silar P."/>
            <person name="Natvig D."/>
            <person name="Lalanne C."/>
            <person name="Gautier V."/>
            <person name="Ament-Velasquez S.L."/>
            <person name="Kruys A."/>
            <person name="Hutchinson M.I."/>
            <person name="Powell A.J."/>
            <person name="Barry K."/>
            <person name="Miller A.N."/>
            <person name="Grigoriev I.V."/>
            <person name="Debuchy R."/>
            <person name="Gladieux P."/>
            <person name="Thoren M.H."/>
            <person name="Johannesson H."/>
        </authorList>
    </citation>
    <scope>NUCLEOTIDE SEQUENCE</scope>
    <source>
        <strain evidence="2">CBS 103.79</strain>
    </source>
</reference>
<evidence type="ECO:0000313" key="2">
    <source>
        <dbReference type="EMBL" id="KAK3902410.1"/>
    </source>
</evidence>
<accession>A0AAN6MK61</accession>
<dbReference type="PANTHER" id="PTHR22705">
    <property type="entry name" value="ZINC FINGER, ZZ DOMAIN CONTAINING 3"/>
    <property type="match status" value="1"/>
</dbReference>
<dbReference type="EMBL" id="MU855511">
    <property type="protein sequence ID" value="KAK3902410.1"/>
    <property type="molecule type" value="Genomic_DNA"/>
</dbReference>
<organism evidence="2 3">
    <name type="scientific">Staphylotrichum tortipilum</name>
    <dbReference type="NCBI Taxonomy" id="2831512"/>
    <lineage>
        <taxon>Eukaryota</taxon>
        <taxon>Fungi</taxon>
        <taxon>Dikarya</taxon>
        <taxon>Ascomycota</taxon>
        <taxon>Pezizomycotina</taxon>
        <taxon>Sordariomycetes</taxon>
        <taxon>Sordariomycetidae</taxon>
        <taxon>Sordariales</taxon>
        <taxon>Chaetomiaceae</taxon>
        <taxon>Staphylotrichum</taxon>
    </lineage>
</organism>
<evidence type="ECO:0000313" key="3">
    <source>
        <dbReference type="Proteomes" id="UP001303889"/>
    </source>
</evidence>
<sequence>MPGLTVATDARPAPVPANTAATSAAPCRASTSTRSPSPTRPPVSPITPTLSPTQLPAGCAAATTTVPPPTATVPQSALSDFALGRPAFTHTSQTDQVGAAPPPAQPIDFDSNPDVLALKSAISILQLQRARATADIQSLSHARKAALADPAAFIADLNSGRVRIQGDPLTTGAPAVSAVPDSDDDSSSDDDEGDSEQPGQQEDTPDSETKPGNADTPMTDGTNPPPTKPKQPTRKKGKQKQPPSTTTPAPPAPPPWLNLPKPQSIVRCPPINWAQYGVIGESLDKLHAEQLAAPNPGAPAVLGPGGTYEFKAGEQGAAGGVGGPGRRLVGVAAPFSPMRDRVERKGRGGRK</sequence>
<reference evidence="2" key="1">
    <citation type="journal article" date="2023" name="Mol. Phylogenet. Evol.">
        <title>Genome-scale phylogeny and comparative genomics of the fungal order Sordariales.</title>
        <authorList>
            <person name="Hensen N."/>
            <person name="Bonometti L."/>
            <person name="Westerberg I."/>
            <person name="Brannstrom I.O."/>
            <person name="Guillou S."/>
            <person name="Cros-Aarteil S."/>
            <person name="Calhoun S."/>
            <person name="Haridas S."/>
            <person name="Kuo A."/>
            <person name="Mondo S."/>
            <person name="Pangilinan J."/>
            <person name="Riley R."/>
            <person name="LaButti K."/>
            <person name="Andreopoulos B."/>
            <person name="Lipzen A."/>
            <person name="Chen C."/>
            <person name="Yan M."/>
            <person name="Daum C."/>
            <person name="Ng V."/>
            <person name="Clum A."/>
            <person name="Steindorff A."/>
            <person name="Ohm R.A."/>
            <person name="Martin F."/>
            <person name="Silar P."/>
            <person name="Natvig D.O."/>
            <person name="Lalanne C."/>
            <person name="Gautier V."/>
            <person name="Ament-Velasquez S.L."/>
            <person name="Kruys A."/>
            <person name="Hutchinson M.I."/>
            <person name="Powell A.J."/>
            <person name="Barry K."/>
            <person name="Miller A.N."/>
            <person name="Grigoriev I.V."/>
            <person name="Debuchy R."/>
            <person name="Gladieux P."/>
            <person name="Hiltunen Thoren M."/>
            <person name="Johannesson H."/>
        </authorList>
    </citation>
    <scope>NUCLEOTIDE SEQUENCE</scope>
    <source>
        <strain evidence="2">CBS 103.79</strain>
    </source>
</reference>
<proteinExistence type="predicted"/>
<feature type="compositionally biased region" description="Pro residues" evidence="1">
    <location>
        <begin position="248"/>
        <end position="257"/>
    </location>
</feature>
<dbReference type="PANTHER" id="PTHR22705:SF0">
    <property type="entry name" value="ZZ-TYPE ZINC FINGER-CONTAINING PROTEIN 3"/>
    <property type="match status" value="1"/>
</dbReference>
<dbReference type="InterPro" id="IPR037830">
    <property type="entry name" value="ZZZ3"/>
</dbReference>
<gene>
    <name evidence="2" type="ORF">C8A05DRAFT_33888</name>
</gene>
<feature type="compositionally biased region" description="Acidic residues" evidence="1">
    <location>
        <begin position="181"/>
        <end position="195"/>
    </location>
</feature>
<name>A0AAN6MK61_9PEZI</name>
<comment type="caution">
    <text evidence="2">The sequence shown here is derived from an EMBL/GenBank/DDBJ whole genome shotgun (WGS) entry which is preliminary data.</text>
</comment>